<reference evidence="1" key="1">
    <citation type="submission" date="2020-12" db="EMBL/GenBank/DDBJ databases">
        <title>Antrihabitans popcorni sp. nov. and Antrihabitans auranticaus sp. nov., isolated from a larva cave.</title>
        <authorList>
            <person name="Lee S.D."/>
            <person name="Kim I.S."/>
        </authorList>
    </citation>
    <scope>NUCLEOTIDE SEQUENCE</scope>
    <source>
        <strain evidence="1">YC3-6</strain>
    </source>
</reference>
<evidence type="ECO:0000313" key="1">
    <source>
        <dbReference type="EMBL" id="MBJ8340363.1"/>
    </source>
</evidence>
<gene>
    <name evidence="1" type="ORF">JGU71_15840</name>
</gene>
<keyword evidence="2" id="KW-1185">Reference proteome</keyword>
<organism evidence="1 2">
    <name type="scientific">Antrihabitans stalagmiti</name>
    <dbReference type="NCBI Taxonomy" id="2799499"/>
    <lineage>
        <taxon>Bacteria</taxon>
        <taxon>Bacillati</taxon>
        <taxon>Actinomycetota</taxon>
        <taxon>Actinomycetes</taxon>
        <taxon>Mycobacteriales</taxon>
        <taxon>Nocardiaceae</taxon>
        <taxon>Antrihabitans</taxon>
    </lineage>
</organism>
<evidence type="ECO:0000313" key="2">
    <source>
        <dbReference type="Proteomes" id="UP000655868"/>
    </source>
</evidence>
<name>A0A934NRX9_9NOCA</name>
<dbReference type="Proteomes" id="UP000655868">
    <property type="component" value="Unassembled WGS sequence"/>
</dbReference>
<sequence>MIARSKFSEADERLVSNDVELAELRRSIERANADTRMMTRLLVRILRPSARD</sequence>
<dbReference type="EMBL" id="JAEMNV010000004">
    <property type="protein sequence ID" value="MBJ8340363.1"/>
    <property type="molecule type" value="Genomic_DNA"/>
</dbReference>
<dbReference type="RefSeq" id="WP_199705152.1">
    <property type="nucleotide sequence ID" value="NZ_JAEMNV010000004.1"/>
</dbReference>
<dbReference type="AlphaFoldDB" id="A0A934NRX9"/>
<accession>A0A934NRX9</accession>
<proteinExistence type="predicted"/>
<protein>
    <submittedName>
        <fullName evidence="1">Uncharacterized protein</fullName>
    </submittedName>
</protein>
<comment type="caution">
    <text evidence="1">The sequence shown here is derived from an EMBL/GenBank/DDBJ whole genome shotgun (WGS) entry which is preliminary data.</text>
</comment>